<protein>
    <submittedName>
        <fullName evidence="1">Uncharacterized protein</fullName>
    </submittedName>
</protein>
<sequence>MLFRIITYLHFLHRSTNQHGVHSPFVYSLVTKCFYKRADRKISTQINLWTKKVKNLSISPKKIKLIHSTISYLDLKHGLIQSDHKAVLTQCFSLKTAICFQEADLYDFIYLEGNNVNTASFEKYVNRVHNDSVMVINKIHHSKGSVQLWNELKHHPKVIVTIEGYNLGFIFFRKEQVEEHFVIRL</sequence>
<proteinExistence type="predicted"/>
<gene>
    <name evidence="1" type="ORF">EV197_1699</name>
</gene>
<dbReference type="AlphaFoldDB" id="A0A4V2F5K4"/>
<name>A0A4V2F5K4_9FLAO</name>
<evidence type="ECO:0000313" key="1">
    <source>
        <dbReference type="EMBL" id="RZS93129.1"/>
    </source>
</evidence>
<keyword evidence="2" id="KW-1185">Reference proteome</keyword>
<comment type="caution">
    <text evidence="1">The sequence shown here is derived from an EMBL/GenBank/DDBJ whole genome shotgun (WGS) entry which is preliminary data.</text>
</comment>
<dbReference type="EMBL" id="SGXE01000002">
    <property type="protein sequence ID" value="RZS93129.1"/>
    <property type="molecule type" value="Genomic_DNA"/>
</dbReference>
<reference evidence="1 2" key="1">
    <citation type="submission" date="2019-02" db="EMBL/GenBank/DDBJ databases">
        <title>Genomic Encyclopedia of Type Strains, Phase IV (KMG-IV): sequencing the most valuable type-strain genomes for metagenomic binning, comparative biology and taxonomic classification.</title>
        <authorList>
            <person name="Goeker M."/>
        </authorList>
    </citation>
    <scope>NUCLEOTIDE SEQUENCE [LARGE SCALE GENOMIC DNA]</scope>
    <source>
        <strain evidence="1 2">DSM 17196</strain>
    </source>
</reference>
<organism evidence="1 2">
    <name type="scientific">Aquimarina brevivitae</name>
    <dbReference type="NCBI Taxonomy" id="323412"/>
    <lineage>
        <taxon>Bacteria</taxon>
        <taxon>Pseudomonadati</taxon>
        <taxon>Bacteroidota</taxon>
        <taxon>Flavobacteriia</taxon>
        <taxon>Flavobacteriales</taxon>
        <taxon>Flavobacteriaceae</taxon>
        <taxon>Aquimarina</taxon>
    </lineage>
</organism>
<evidence type="ECO:0000313" key="2">
    <source>
        <dbReference type="Proteomes" id="UP000292262"/>
    </source>
</evidence>
<dbReference type="Proteomes" id="UP000292262">
    <property type="component" value="Unassembled WGS sequence"/>
</dbReference>
<accession>A0A4V2F5K4</accession>